<dbReference type="PANTHER" id="PTHR30537">
    <property type="entry name" value="HTH-TYPE TRANSCRIPTIONAL REGULATOR"/>
    <property type="match status" value="1"/>
</dbReference>
<dbReference type="InterPro" id="IPR005119">
    <property type="entry name" value="LysR_subst-bd"/>
</dbReference>
<sequence>MPDAAKALGSPRLIRREDFLDAVAQPQIDLAHHRGADAHVAVRAARAHRAHAVDELQLAEALPHSCYHYPSVIGHDHWGFRKGATEYKIPIRGRLQVNNSKIIADHVLAGMGIGLLPTYVVGRDIKEGRLVPLLPGYQANVNSALYVLYRPNRYVTGKVRRLIDLLIETFSDPPYWDSTEAAHETESSMPT</sequence>
<dbReference type="PANTHER" id="PTHR30537:SF5">
    <property type="entry name" value="HTH-TYPE TRANSCRIPTIONAL ACTIVATOR TTDR-RELATED"/>
    <property type="match status" value="1"/>
</dbReference>
<feature type="domain" description="LysR substrate-binding" evidence="2">
    <location>
        <begin position="31"/>
        <end position="170"/>
    </location>
</feature>
<comment type="caution">
    <text evidence="3">The sequence shown here is derived from an EMBL/GenBank/DDBJ whole genome shotgun (WGS) entry which is preliminary data.</text>
</comment>
<dbReference type="EMBL" id="JABBFZ010000037">
    <property type="protein sequence ID" value="NML35363.1"/>
    <property type="molecule type" value="Genomic_DNA"/>
</dbReference>
<dbReference type="InterPro" id="IPR058163">
    <property type="entry name" value="LysR-type_TF_proteobact-type"/>
</dbReference>
<dbReference type="Proteomes" id="UP000583127">
    <property type="component" value="Unassembled WGS sequence"/>
</dbReference>
<comment type="similarity">
    <text evidence="1">Belongs to the LysR transcriptional regulatory family.</text>
</comment>
<keyword evidence="4" id="KW-1185">Reference proteome</keyword>
<reference evidence="3 4" key="1">
    <citation type="submission" date="2020-04" db="EMBL/GenBank/DDBJ databases">
        <title>Paraburkholderia sp. G-4-1-8 isolated from soil.</title>
        <authorList>
            <person name="Dahal R.H."/>
        </authorList>
    </citation>
    <scope>NUCLEOTIDE SEQUENCE [LARGE SCALE GENOMIC DNA]</scope>
    <source>
        <strain evidence="3 4">G-4-1-8</strain>
    </source>
</reference>
<accession>A0A7Y0A2M9</accession>
<evidence type="ECO:0000313" key="4">
    <source>
        <dbReference type="Proteomes" id="UP000583127"/>
    </source>
</evidence>
<dbReference type="Pfam" id="PF03466">
    <property type="entry name" value="LysR_substrate"/>
    <property type="match status" value="1"/>
</dbReference>
<dbReference type="SUPFAM" id="SSF53850">
    <property type="entry name" value="Periplasmic binding protein-like II"/>
    <property type="match status" value="1"/>
</dbReference>
<evidence type="ECO:0000313" key="3">
    <source>
        <dbReference type="EMBL" id="NML35363.1"/>
    </source>
</evidence>
<dbReference type="AlphaFoldDB" id="A0A7Y0A2M9"/>
<proteinExistence type="inferred from homology"/>
<organism evidence="3 4">
    <name type="scientific">Paraburkholderia antibiotica</name>
    <dbReference type="NCBI Taxonomy" id="2728839"/>
    <lineage>
        <taxon>Bacteria</taxon>
        <taxon>Pseudomonadati</taxon>
        <taxon>Pseudomonadota</taxon>
        <taxon>Betaproteobacteria</taxon>
        <taxon>Burkholderiales</taxon>
        <taxon>Burkholderiaceae</taxon>
        <taxon>Paraburkholderia</taxon>
    </lineage>
</organism>
<dbReference type="Gene3D" id="3.40.190.10">
    <property type="entry name" value="Periplasmic binding protein-like II"/>
    <property type="match status" value="2"/>
</dbReference>
<evidence type="ECO:0000259" key="2">
    <source>
        <dbReference type="Pfam" id="PF03466"/>
    </source>
</evidence>
<gene>
    <name evidence="3" type="ORF">HHL14_31630</name>
</gene>
<protein>
    <recommendedName>
        <fullName evidence="2">LysR substrate-binding domain-containing protein</fullName>
    </recommendedName>
</protein>
<evidence type="ECO:0000256" key="1">
    <source>
        <dbReference type="ARBA" id="ARBA00009437"/>
    </source>
</evidence>
<name>A0A7Y0A2M9_9BURK</name>